<reference evidence="3" key="2">
    <citation type="journal article" date="2013" name="Genome Announc.">
        <title>Complete Genome Sequence of Elephant Endotheliotropic Herpesvirus 1A.</title>
        <authorList>
            <person name="Ling P.D."/>
            <person name="Reid J.G."/>
            <person name="Qin X."/>
            <person name="Muzny D.M."/>
            <person name="Gibbs R."/>
            <person name="Petrosino J."/>
            <person name="Peng R."/>
            <person name="Zong J.C."/>
            <person name="Heaggans S.Y."/>
            <person name="Hayward G.S."/>
        </authorList>
    </citation>
    <scope>NUCLEOTIDE SEQUENCE</scope>
    <source>
        <strain evidence="3">Nyah NAP97</strain>
    </source>
</reference>
<feature type="compositionally biased region" description="Basic and acidic residues" evidence="2">
    <location>
        <begin position="293"/>
        <end position="304"/>
    </location>
</feature>
<protein>
    <submittedName>
        <fullName evidence="3">Protein U14</fullName>
    </submittedName>
</protein>
<evidence type="ECO:0000313" key="4">
    <source>
        <dbReference type="Proteomes" id="UP001162024"/>
    </source>
</evidence>
<dbReference type="GeneID" id="80541527"/>
<reference evidence="3" key="1">
    <citation type="journal article" date="2009" name="Vet. Pathol.">
        <title>Clinico-pathologic features of fatal disease attributed to new variants of endotheliotropic herpesviruses in two Asian elephants (Elephas maximus).</title>
        <authorList>
            <person name="Garner M.M."/>
            <person name="Helmick K."/>
            <person name="Ochsenreiter J."/>
            <person name="Richman L.K."/>
            <person name="Latimer E."/>
            <person name="Wise A.G."/>
            <person name="Maes R.K."/>
            <person name="Kiupel M."/>
            <person name="Nordhausen R.W."/>
            <person name="Zong J.C."/>
            <person name="Hayward G.S."/>
        </authorList>
    </citation>
    <scope>NUCLEOTIDE SEQUENCE</scope>
    <source>
        <strain evidence="3">Nyah NAP97</strain>
    </source>
</reference>
<organism evidence="3 4">
    <name type="scientific">Elephant endotheliotropic herpesvirus 3A</name>
    <dbReference type="NCBI Taxonomy" id="1329409"/>
    <lineage>
        <taxon>Viruses</taxon>
        <taxon>Duplodnaviria</taxon>
        <taxon>Heunggongvirae</taxon>
        <taxon>Peploviricota</taxon>
        <taxon>Herviviricetes</taxon>
        <taxon>Herpesvirales</taxon>
        <taxon>Orthoherpesviridae</taxon>
        <taxon>Betaherpesvirinae</taxon>
        <taxon>Proboscivirus</taxon>
        <taxon>Elephant endotheliotropic herpesvirus 3</taxon>
    </lineage>
</organism>
<comment type="subcellular location">
    <subcellularLocation>
        <location evidence="1">Host cell</location>
    </subcellularLocation>
</comment>
<evidence type="ECO:0000313" key="3">
    <source>
        <dbReference type="EMBL" id="QOE74410.1"/>
    </source>
</evidence>
<sequence>MGDQNAQSSLQRFLRDEDYAFLMSLVTPECLVAITSLVEETPMSTRDLSQAFIELTAGMNLHPSIHNLIQHGISIIACMLHFLKNFQCYAPLSSCTFERLRSGQRRHLSTEFARNVTSSLDVRLWLLQDFVTDEQYEHIVNAILNAAVEFTGADVVHAQELACTGCFDGMEAYYQCPLYVRPPDLEQYVRSLRTVLLDTDAPLVLSTDSNYESVPCMINDILFLISIKHMSFKWRALLLDHLAWISYRADQIVDDLIQIGLQVPPCMKYVCNLVEMTSDIRTTDPFDTVPTKPAERPSMRQGPDEIHPFERMQNLVYVYIRSFFGCVRNLLQRMPRLYMDLDYGRFRLSTWRNPERYAVLQTASHGNVFGRHPVPSIEDPDMYCPEAAVPPRLFYPIYDQHTHTTTDENDIMNSNVVRAYIGNFNDVRQLLHDATRPRDATCLARRPSTAASAQPVSVMDTLSNRFSGMFPSTSGTATAPAQYDLQRQRQTALARFPPPDARLPMLPAPPGPSVIPQQPSGALVPRQQFSLDAQNIQRLRQAAQNAADQRGLRRPPQPPQ</sequence>
<reference evidence="3" key="4">
    <citation type="journal article" date="2016" name="ILAR J">
        <title>Review of Elephant Endotheliotropic Herpesviruses and Acute Hemorrhagic Disease.</title>
        <authorList>
            <person name="Long S.Y."/>
            <person name="Latimer E.M."/>
            <person name="Hayward G.S."/>
        </authorList>
    </citation>
    <scope>NUCLEOTIDE SEQUENCE</scope>
    <source>
        <strain evidence="3">Nyah NAP97</strain>
    </source>
</reference>
<proteinExistence type="predicted"/>
<reference evidence="3" key="3">
    <citation type="journal article" date="2014" name="J. Virol.">
        <title>Comparative genome analysis of four elephant endotheliotropic herpesviruses, EEHV3, EEHV4, EEHV5, and EEHV6, from cases of hemorrhagic disease or viremia.</title>
        <authorList>
            <person name="Zong JC"/>
            <person name="Latimer EM"/>
            <person name="Long SY"/>
            <person name="Richman LK"/>
            <person name="Heaggans SY"/>
            <person name="Hayward GS."/>
        </authorList>
    </citation>
    <scope>NUCLEOTIDE SEQUENCE</scope>
    <source>
        <strain evidence="3">Nyah NAP97</strain>
    </source>
</reference>
<reference evidence="3" key="7">
    <citation type="submission" date="2019-08" db="EMBL/GenBank/DDBJ databases">
        <title>Complete Genome Assembly and Annotation of EEHV3A the First Example of a GC-Branch African Elephant Endotheliotrophic Herpesvirus Associated with Lethal Hemorrhagic Disease.</title>
        <authorList>
            <person name="Tan J."/>
            <person name="Ling P.D."/>
            <person name="Worley K."/>
            <person name="Proudfoot J."/>
            <person name="Bowman M."/>
            <person name="Qin X."/>
            <person name="Latimer E.M."/>
            <person name="Holder K."/>
            <person name="Fayette M."/>
            <person name="Nodolf S."/>
            <person name="Heaggans S.Y."/>
            <person name="Zong J.-C."/>
            <person name="Pearson V.R."/>
            <person name="Hayward G.S."/>
        </authorList>
    </citation>
    <scope>NUCLEOTIDE SEQUENCE</scope>
    <source>
        <strain evidence="3">Nyah NAP97</strain>
    </source>
</reference>
<evidence type="ECO:0000256" key="1">
    <source>
        <dbReference type="ARBA" id="ARBA00004340"/>
    </source>
</evidence>
<name>A0A866VSZ4_9BETA</name>
<feature type="compositionally biased region" description="Pro residues" evidence="2">
    <location>
        <begin position="497"/>
        <end position="513"/>
    </location>
</feature>
<dbReference type="InterPro" id="IPR006731">
    <property type="entry name" value="Herpes_pp85"/>
</dbReference>
<dbReference type="KEGG" id="vg:80541527"/>
<dbReference type="Pfam" id="PF04637">
    <property type="entry name" value="Herpes_pp85"/>
    <property type="match status" value="1"/>
</dbReference>
<feature type="compositionally biased region" description="Polar residues" evidence="2">
    <location>
        <begin position="527"/>
        <end position="547"/>
    </location>
</feature>
<keyword evidence="4" id="KW-1185">Reference proteome</keyword>
<feature type="region of interest" description="Disordered" evidence="2">
    <location>
        <begin position="284"/>
        <end position="304"/>
    </location>
</feature>
<gene>
    <name evidence="3" type="primary">U14</name>
</gene>
<evidence type="ECO:0000256" key="2">
    <source>
        <dbReference type="SAM" id="MobiDB-lite"/>
    </source>
</evidence>
<reference evidence="3" key="6">
    <citation type="journal article" date="2016" name="MSphere">
        <title>Comparison of the Gene Coding Contents and Other Unusual Features of the GC-Rich and AT-Rich Branch Probosciviruses.</title>
        <authorList>
            <person name="Ling P.D."/>
            <person name="Long S.Y."/>
            <person name="Zong J.C."/>
            <person name="Heaggans S.Y."/>
            <person name="Qin X."/>
            <person name="Hayward G.S."/>
        </authorList>
    </citation>
    <scope>NUCLEOTIDE SEQUENCE</scope>
    <source>
        <strain evidence="3">Nyah NAP97</strain>
    </source>
</reference>
<dbReference type="GO" id="GO:0043657">
    <property type="term" value="C:host cell"/>
    <property type="evidence" value="ECO:0007669"/>
    <property type="project" value="UniProtKB-SubCell"/>
</dbReference>
<dbReference type="RefSeq" id="YP_010802744.1">
    <property type="nucleotide sequence ID" value="NC_077039.1"/>
</dbReference>
<reference evidence="3" key="5">
    <citation type="journal article" date="2016" name="MSphere">
        <title>Complete Genome Sequence of Elephant Endotheliotropic Herpesvirus 4, the First Example of a GC-Rich Branch Proboscivirus.</title>
        <authorList>
            <person name="Ling P.D."/>
            <person name="Long S.Y."/>
            <person name="Fuery A."/>
            <person name="Peng R.S."/>
            <person name="Heaggans S.Y."/>
            <person name="Qin X."/>
            <person name="Worley K.C."/>
            <person name="Dugan S."/>
            <person name="Hayward G.S."/>
        </authorList>
    </citation>
    <scope>NUCLEOTIDE SEQUENCE</scope>
    <source>
        <strain evidence="3">Nyah NAP97</strain>
    </source>
</reference>
<accession>A0A866VSZ4</accession>
<dbReference type="EMBL" id="MN373268">
    <property type="protein sequence ID" value="QOE74410.1"/>
    <property type="molecule type" value="Genomic_DNA"/>
</dbReference>
<feature type="region of interest" description="Disordered" evidence="2">
    <location>
        <begin position="497"/>
        <end position="560"/>
    </location>
</feature>
<dbReference type="Proteomes" id="UP001162024">
    <property type="component" value="Segment"/>
</dbReference>